<comment type="subcellular location">
    <subcellularLocation>
        <location evidence="1">Nucleus</location>
    </subcellularLocation>
</comment>
<name>A0AAD2HGD0_9AGAR</name>
<evidence type="ECO:0000313" key="4">
    <source>
        <dbReference type="EMBL" id="CAK5275518.1"/>
    </source>
</evidence>
<comment type="similarity">
    <text evidence="2">Belongs to the THOC5 family.</text>
</comment>
<dbReference type="EMBL" id="CAVNYO010000405">
    <property type="protein sequence ID" value="CAK5275518.1"/>
    <property type="molecule type" value="Genomic_DNA"/>
</dbReference>
<gene>
    <name evidence="4" type="ORF">MYCIT1_LOCUS23333</name>
</gene>
<dbReference type="GO" id="GO:0000445">
    <property type="term" value="C:THO complex part of transcription export complex"/>
    <property type="evidence" value="ECO:0007669"/>
    <property type="project" value="TreeGrafter"/>
</dbReference>
<comment type="caution">
    <text evidence="4">The sequence shown here is derived from an EMBL/GenBank/DDBJ whole genome shotgun (WGS) entry which is preliminary data.</text>
</comment>
<evidence type="ECO:0000256" key="1">
    <source>
        <dbReference type="ARBA" id="ARBA00004123"/>
    </source>
</evidence>
<proteinExistence type="inferred from homology"/>
<evidence type="ECO:0008006" key="6">
    <source>
        <dbReference type="Google" id="ProtNLM"/>
    </source>
</evidence>
<dbReference type="GO" id="GO:0006406">
    <property type="term" value="P:mRNA export from nucleus"/>
    <property type="evidence" value="ECO:0007669"/>
    <property type="project" value="TreeGrafter"/>
</dbReference>
<organism evidence="4 5">
    <name type="scientific">Mycena citricolor</name>
    <dbReference type="NCBI Taxonomy" id="2018698"/>
    <lineage>
        <taxon>Eukaryota</taxon>
        <taxon>Fungi</taxon>
        <taxon>Dikarya</taxon>
        <taxon>Basidiomycota</taxon>
        <taxon>Agaricomycotina</taxon>
        <taxon>Agaricomycetes</taxon>
        <taxon>Agaricomycetidae</taxon>
        <taxon>Agaricales</taxon>
        <taxon>Marasmiineae</taxon>
        <taxon>Mycenaceae</taxon>
        <taxon>Mycena</taxon>
    </lineage>
</organism>
<reference evidence="4" key="1">
    <citation type="submission" date="2023-11" db="EMBL/GenBank/DDBJ databases">
        <authorList>
            <person name="De Vega J J."/>
            <person name="De Vega J J."/>
        </authorList>
    </citation>
    <scope>NUCLEOTIDE SEQUENCE</scope>
</reference>
<dbReference type="GO" id="GO:0003729">
    <property type="term" value="F:mRNA binding"/>
    <property type="evidence" value="ECO:0007669"/>
    <property type="project" value="TreeGrafter"/>
</dbReference>
<dbReference type="Pfam" id="PF09766">
    <property type="entry name" value="FmiP_Thoc5"/>
    <property type="match status" value="1"/>
</dbReference>
<sequence>MASDEPYLAVIDGLKTLVDAENTSKDALVVNTRASALTGRLKALVRAANTATRTAKDLTASARQDMDQAHLGLQNLMYEKRHLEREIEKCRQFATVYQDIPLHDLEDFKVLAPLEARTDQVLSDEHQLLLNRLSFEFVERQRLEQMQKDLLQQREELYKESKVKAVTSDNVKTQIETLSKVAGEVQKKVNEFVATIPNMDVDTPG</sequence>
<accession>A0AAD2HGD0</accession>
<dbReference type="PANTHER" id="PTHR13375">
    <property type="entry name" value="FMS INTERACTING PROTEIN"/>
    <property type="match status" value="1"/>
</dbReference>
<dbReference type="AlphaFoldDB" id="A0AAD2HGD0"/>
<evidence type="ECO:0000256" key="2">
    <source>
        <dbReference type="ARBA" id="ARBA00008044"/>
    </source>
</evidence>
<protein>
    <recommendedName>
        <fullName evidence="6">Fms interacting protein</fullName>
    </recommendedName>
</protein>
<dbReference type="InterPro" id="IPR019163">
    <property type="entry name" value="THO_Thoc5"/>
</dbReference>
<dbReference type="Proteomes" id="UP001295794">
    <property type="component" value="Unassembled WGS sequence"/>
</dbReference>
<dbReference type="PANTHER" id="PTHR13375:SF3">
    <property type="entry name" value="THO COMPLEX SUBUNIT 5 HOMOLOG"/>
    <property type="match status" value="1"/>
</dbReference>
<keyword evidence="5" id="KW-1185">Reference proteome</keyword>
<evidence type="ECO:0000313" key="5">
    <source>
        <dbReference type="Proteomes" id="UP001295794"/>
    </source>
</evidence>
<keyword evidence="3" id="KW-0539">Nucleus</keyword>
<evidence type="ECO:0000256" key="3">
    <source>
        <dbReference type="ARBA" id="ARBA00023242"/>
    </source>
</evidence>